<feature type="region of interest" description="Disordered" evidence="1">
    <location>
        <begin position="70"/>
        <end position="108"/>
    </location>
</feature>
<organism evidence="2 3">
    <name type="scientific">Ophiocordyceps polyrhachis-furcata BCC 54312</name>
    <dbReference type="NCBI Taxonomy" id="1330021"/>
    <lineage>
        <taxon>Eukaryota</taxon>
        <taxon>Fungi</taxon>
        <taxon>Dikarya</taxon>
        <taxon>Ascomycota</taxon>
        <taxon>Pezizomycotina</taxon>
        <taxon>Sordariomycetes</taxon>
        <taxon>Hypocreomycetidae</taxon>
        <taxon>Hypocreales</taxon>
        <taxon>Ophiocordycipitaceae</taxon>
        <taxon>Ophiocordyceps</taxon>
    </lineage>
</organism>
<dbReference type="OrthoDB" id="4203030at2759"/>
<feature type="non-terminal residue" evidence="2">
    <location>
        <position position="1"/>
    </location>
</feature>
<feature type="compositionally biased region" description="Low complexity" evidence="1">
    <location>
        <begin position="90"/>
        <end position="99"/>
    </location>
</feature>
<keyword evidence="3" id="KW-1185">Reference proteome</keyword>
<evidence type="ECO:0000313" key="3">
    <source>
        <dbReference type="Proteomes" id="UP000253664"/>
    </source>
</evidence>
<protein>
    <submittedName>
        <fullName evidence="2">Uncharacterized protein</fullName>
    </submittedName>
</protein>
<accession>A0A367LPV3</accession>
<comment type="caution">
    <text evidence="2">The sequence shown here is derived from an EMBL/GenBank/DDBJ whole genome shotgun (WGS) entry which is preliminary data.</text>
</comment>
<reference evidence="2 3" key="1">
    <citation type="journal article" date="2015" name="BMC Genomics">
        <title>Insights from the genome of Ophiocordyceps polyrhachis-furcata to pathogenicity and host specificity in insect fungi.</title>
        <authorList>
            <person name="Wichadakul D."/>
            <person name="Kobmoo N."/>
            <person name="Ingsriswang S."/>
            <person name="Tangphatsornruang S."/>
            <person name="Chantasingh D."/>
            <person name="Luangsa-ard J.J."/>
            <person name="Eurwilaichitr L."/>
        </authorList>
    </citation>
    <scope>NUCLEOTIDE SEQUENCE [LARGE SCALE GENOMIC DNA]</scope>
    <source>
        <strain evidence="2 3">BCC 54312</strain>
    </source>
</reference>
<gene>
    <name evidence="2" type="ORF">L249_2888</name>
</gene>
<evidence type="ECO:0000313" key="2">
    <source>
        <dbReference type="EMBL" id="RCI16475.1"/>
    </source>
</evidence>
<sequence length="287" mass="31662">CVVVVVIIVIKLKGRLTHTLFTDAPLPSGLPSSSRSRPRLRLSAMTGALLISRYSAEDLETASMHSMHSTAPSYVSDAPSYHSNPPYPDSAPAYAPTASQTSTTFPRPMLDAGLPSPDTIRPRSVGLPPIPPAMPRSAVSVHNFRLPTWSANNAPAARHYRNVAERRISDGRYNVTETIRRPAVGATSPSPLADNGDVSTVQPRPLEDPYLVGEVAAAQARRERLAREEGDDILIREDRQWDWLLAHMKVCDERQRNLTKFRQNVDTSQRKTLLHRIGGRLLPSTLI</sequence>
<proteinExistence type="predicted"/>
<evidence type="ECO:0000256" key="1">
    <source>
        <dbReference type="SAM" id="MobiDB-lite"/>
    </source>
</evidence>
<name>A0A367LPV3_9HYPO</name>
<dbReference type="Proteomes" id="UP000253664">
    <property type="component" value="Unassembled WGS sequence"/>
</dbReference>
<dbReference type="EMBL" id="LKCN02000001">
    <property type="protein sequence ID" value="RCI16475.1"/>
    <property type="molecule type" value="Genomic_DNA"/>
</dbReference>
<dbReference type="AlphaFoldDB" id="A0A367LPV3"/>